<feature type="region of interest" description="Disordered" evidence="6">
    <location>
        <begin position="21"/>
        <end position="40"/>
    </location>
</feature>
<gene>
    <name evidence="8" type="ORF">BGW36DRAFT_389345</name>
</gene>
<dbReference type="RefSeq" id="XP_046066999.1">
    <property type="nucleotide sequence ID" value="XM_046217336.1"/>
</dbReference>
<dbReference type="GeneID" id="70247623"/>
<dbReference type="SUPFAM" id="SSF56801">
    <property type="entry name" value="Acetyl-CoA synthetase-like"/>
    <property type="match status" value="1"/>
</dbReference>
<sequence>MSKRDANLNIQPRMAKRGPFTVEASGYDPVDGETIPRRNPASKDKLITRPADDVATVYDIMRRGARLFGNAKCVGSRRLIKTHVENKKVKKVIDGVEQEVDKKWTYFEMSEYSYLSFNEFEKLVLQLGSGLRKLGLSKGDRLHLYAATSAHWLALSHGAGSQSLTFVTAYDTLGEDGLRHSLKQTRSDAMFLDPNLLPSLINVLADATTLKHIIYNTGEVKQEHLDKLKSDFSHINVLSFDELHKLGEENPVDPVPPAPEDLFCIMYTSGSTGQPKGVSLTQGNVVAAVAGVNVIVGDYLGPGDSLLTYLPLAHILEFVFENCVLFWGGSMGYGNPRTLSDASMRNCKGDIREFKPTVLVGVPAVFETVKKGILANVGKASFLARNIFWGSISAKAFLLGNGLPGSGILDAVAFKKIKDATGGRLRLLMNGGGPISKDTLKFISYAIAPMISGYGLTETTAMGALQDPLAWNPDALGDIPACIEIKLVDFPDAGYFTKNDPPQGEILIRGGSVTNGYYENDEETRSAITDDNWFQTGDIGEFDKFGHLRIIDRKKNLVKTLNGEYIALEKLESVYRAHPVVANICIYAAEDQIKPIAIVVPVEAALQKIAKANGIAGETVESLVHNEDLKAAVLKELQSAGKAGNLRGIEIIDGVVLSDEEWNPQNVRHISHFHFFHLFCPFLSSANLLFIHRATPLRPKSCSARRSSTTSAPTSTVHMVNKSASLA</sequence>
<organism evidence="8 9">
    <name type="scientific">Talaromyces proteolyticus</name>
    <dbReference type="NCBI Taxonomy" id="1131652"/>
    <lineage>
        <taxon>Eukaryota</taxon>
        <taxon>Fungi</taxon>
        <taxon>Dikarya</taxon>
        <taxon>Ascomycota</taxon>
        <taxon>Pezizomycotina</taxon>
        <taxon>Eurotiomycetes</taxon>
        <taxon>Eurotiomycetidae</taxon>
        <taxon>Eurotiales</taxon>
        <taxon>Trichocomaceae</taxon>
        <taxon>Talaromyces</taxon>
        <taxon>Talaromyces sect. Bacilispori</taxon>
    </lineage>
</organism>
<dbReference type="InterPro" id="IPR000873">
    <property type="entry name" value="AMP-dep_synth/lig_dom"/>
</dbReference>
<evidence type="ECO:0000313" key="8">
    <source>
        <dbReference type="EMBL" id="KAH8690803.1"/>
    </source>
</evidence>
<dbReference type="PROSITE" id="PS00455">
    <property type="entry name" value="AMP_BINDING"/>
    <property type="match status" value="1"/>
</dbReference>
<dbReference type="Gene3D" id="3.40.50.12780">
    <property type="entry name" value="N-terminal domain of ligase-like"/>
    <property type="match status" value="1"/>
</dbReference>
<keyword evidence="3" id="KW-0547">Nucleotide-binding</keyword>
<keyword evidence="4" id="KW-0067">ATP-binding</keyword>
<dbReference type="AlphaFoldDB" id="A0AAD4PVK5"/>
<proteinExistence type="inferred from homology"/>
<dbReference type="GO" id="GO:0004467">
    <property type="term" value="F:long-chain fatty acid-CoA ligase activity"/>
    <property type="evidence" value="ECO:0007669"/>
    <property type="project" value="UniProtKB-EC"/>
</dbReference>
<dbReference type="PANTHER" id="PTHR43272:SF83">
    <property type="entry name" value="ACYL-COA SYNTHETASE LONG-CHAIN, ISOFORM J"/>
    <property type="match status" value="1"/>
</dbReference>
<dbReference type="GO" id="GO:0005783">
    <property type="term" value="C:endoplasmic reticulum"/>
    <property type="evidence" value="ECO:0007669"/>
    <property type="project" value="TreeGrafter"/>
</dbReference>
<comment type="catalytic activity">
    <reaction evidence="5">
        <text>a long-chain fatty acid + ATP + CoA = a long-chain fatty acyl-CoA + AMP + diphosphate</text>
        <dbReference type="Rhea" id="RHEA:15421"/>
        <dbReference type="ChEBI" id="CHEBI:30616"/>
        <dbReference type="ChEBI" id="CHEBI:33019"/>
        <dbReference type="ChEBI" id="CHEBI:57287"/>
        <dbReference type="ChEBI" id="CHEBI:57560"/>
        <dbReference type="ChEBI" id="CHEBI:83139"/>
        <dbReference type="ChEBI" id="CHEBI:456215"/>
        <dbReference type="EC" id="6.2.1.3"/>
    </reaction>
</comment>
<dbReference type="InterPro" id="IPR042099">
    <property type="entry name" value="ANL_N_sf"/>
</dbReference>
<feature type="domain" description="AMP-dependent synthetase/ligase" evidence="7">
    <location>
        <begin position="104"/>
        <end position="518"/>
    </location>
</feature>
<protein>
    <submittedName>
        <fullName evidence="8">Fatty acid activator Faa4</fullName>
    </submittedName>
</protein>
<reference evidence="8" key="1">
    <citation type="submission" date="2021-12" db="EMBL/GenBank/DDBJ databases">
        <title>Convergent genome expansion in fungi linked to evolution of root-endophyte symbiosis.</title>
        <authorList>
            <consortium name="DOE Joint Genome Institute"/>
            <person name="Ke Y.-H."/>
            <person name="Bonito G."/>
            <person name="Liao H.-L."/>
            <person name="Looney B."/>
            <person name="Rojas-Flechas A."/>
            <person name="Nash J."/>
            <person name="Hameed K."/>
            <person name="Schadt C."/>
            <person name="Martin F."/>
            <person name="Crous P.W."/>
            <person name="Miettinen O."/>
            <person name="Magnuson J.K."/>
            <person name="Labbe J."/>
            <person name="Jacobson D."/>
            <person name="Doktycz M.J."/>
            <person name="Veneault-Fourrey C."/>
            <person name="Kuo A."/>
            <person name="Mondo S."/>
            <person name="Calhoun S."/>
            <person name="Riley R."/>
            <person name="Ohm R."/>
            <person name="LaButti K."/>
            <person name="Andreopoulos B."/>
            <person name="Pangilinan J."/>
            <person name="Nolan M."/>
            <person name="Tritt A."/>
            <person name="Clum A."/>
            <person name="Lipzen A."/>
            <person name="Daum C."/>
            <person name="Barry K."/>
            <person name="Grigoriev I.V."/>
            <person name="Vilgalys R."/>
        </authorList>
    </citation>
    <scope>NUCLEOTIDE SEQUENCE</scope>
    <source>
        <strain evidence="8">PMI_201</strain>
    </source>
</reference>
<dbReference type="GO" id="GO:0035336">
    <property type="term" value="P:long-chain fatty-acyl-CoA metabolic process"/>
    <property type="evidence" value="ECO:0007669"/>
    <property type="project" value="TreeGrafter"/>
</dbReference>
<comment type="caution">
    <text evidence="8">The sequence shown here is derived from an EMBL/GenBank/DDBJ whole genome shotgun (WGS) entry which is preliminary data.</text>
</comment>
<dbReference type="EMBL" id="JAJTJA010000013">
    <property type="protein sequence ID" value="KAH8690803.1"/>
    <property type="molecule type" value="Genomic_DNA"/>
</dbReference>
<dbReference type="Pfam" id="PF00501">
    <property type="entry name" value="AMP-binding"/>
    <property type="match status" value="1"/>
</dbReference>
<evidence type="ECO:0000256" key="5">
    <source>
        <dbReference type="ARBA" id="ARBA00036813"/>
    </source>
</evidence>
<dbReference type="PANTHER" id="PTHR43272">
    <property type="entry name" value="LONG-CHAIN-FATTY-ACID--COA LIGASE"/>
    <property type="match status" value="1"/>
</dbReference>
<dbReference type="GO" id="GO:0005886">
    <property type="term" value="C:plasma membrane"/>
    <property type="evidence" value="ECO:0007669"/>
    <property type="project" value="TreeGrafter"/>
</dbReference>
<evidence type="ECO:0000256" key="6">
    <source>
        <dbReference type="SAM" id="MobiDB-lite"/>
    </source>
</evidence>
<evidence type="ECO:0000256" key="1">
    <source>
        <dbReference type="ARBA" id="ARBA00006432"/>
    </source>
</evidence>
<dbReference type="GO" id="GO:0005811">
    <property type="term" value="C:lipid droplet"/>
    <property type="evidence" value="ECO:0007669"/>
    <property type="project" value="TreeGrafter"/>
</dbReference>
<evidence type="ECO:0000256" key="3">
    <source>
        <dbReference type="ARBA" id="ARBA00022741"/>
    </source>
</evidence>
<keyword evidence="2" id="KW-0436">Ligase</keyword>
<evidence type="ECO:0000256" key="4">
    <source>
        <dbReference type="ARBA" id="ARBA00022840"/>
    </source>
</evidence>
<evidence type="ECO:0000256" key="2">
    <source>
        <dbReference type="ARBA" id="ARBA00022598"/>
    </source>
</evidence>
<dbReference type="GO" id="GO:0005524">
    <property type="term" value="F:ATP binding"/>
    <property type="evidence" value="ECO:0007669"/>
    <property type="project" value="UniProtKB-KW"/>
</dbReference>
<evidence type="ECO:0000259" key="7">
    <source>
        <dbReference type="Pfam" id="PF00501"/>
    </source>
</evidence>
<dbReference type="Proteomes" id="UP001201262">
    <property type="component" value="Unassembled WGS sequence"/>
</dbReference>
<comment type="similarity">
    <text evidence="1">Belongs to the ATP-dependent AMP-binding enzyme family.</text>
</comment>
<evidence type="ECO:0000313" key="9">
    <source>
        <dbReference type="Proteomes" id="UP001201262"/>
    </source>
</evidence>
<keyword evidence="9" id="KW-1185">Reference proteome</keyword>
<name>A0AAD4PVK5_9EURO</name>
<dbReference type="InterPro" id="IPR020845">
    <property type="entry name" value="AMP-binding_CS"/>
</dbReference>
<accession>A0AAD4PVK5</accession>